<dbReference type="AlphaFoldDB" id="A0A366L9Y0"/>
<proteinExistence type="predicted"/>
<reference evidence="1 2" key="1">
    <citation type="submission" date="2018-07" db="EMBL/GenBank/DDBJ databases">
        <title>A draft genome of a endophytic bacteria, a new species of Pedobacter.</title>
        <authorList>
            <person name="Zhang Z.D."/>
            <person name="Chen Z.J."/>
        </authorList>
    </citation>
    <scope>NUCLEOTIDE SEQUENCE [LARGE SCALE GENOMIC DNA]</scope>
    <source>
        <strain evidence="1 2">RS10</strain>
    </source>
</reference>
<comment type="caution">
    <text evidence="1">The sequence shown here is derived from an EMBL/GenBank/DDBJ whole genome shotgun (WGS) entry which is preliminary data.</text>
</comment>
<evidence type="ECO:0000313" key="1">
    <source>
        <dbReference type="EMBL" id="RBQ09942.1"/>
    </source>
</evidence>
<name>A0A366L9Y0_9SPHI</name>
<sequence length="92" mass="10920">MLIDHFSNFEVIGLITFQYKGIQIKRCINHWSGFFSWPHILYLGDVLFYPCNRIVFQVFFAGVKIRCIYAAFDIFQISFKILATKTRYRIGI</sequence>
<dbReference type="EMBL" id="QNQU01000004">
    <property type="protein sequence ID" value="RBQ09942.1"/>
    <property type="molecule type" value="Genomic_DNA"/>
</dbReference>
<dbReference type="Proteomes" id="UP000252081">
    <property type="component" value="Unassembled WGS sequence"/>
</dbReference>
<protein>
    <submittedName>
        <fullName evidence="1">Uncharacterized protein</fullName>
    </submittedName>
</protein>
<keyword evidence="2" id="KW-1185">Reference proteome</keyword>
<evidence type="ECO:0000313" key="2">
    <source>
        <dbReference type="Proteomes" id="UP000252081"/>
    </source>
</evidence>
<accession>A0A366L9Y0</accession>
<organism evidence="1 2">
    <name type="scientific">Pedobacter miscanthi</name>
    <dbReference type="NCBI Taxonomy" id="2259170"/>
    <lineage>
        <taxon>Bacteria</taxon>
        <taxon>Pseudomonadati</taxon>
        <taxon>Bacteroidota</taxon>
        <taxon>Sphingobacteriia</taxon>
        <taxon>Sphingobacteriales</taxon>
        <taxon>Sphingobacteriaceae</taxon>
        <taxon>Pedobacter</taxon>
    </lineage>
</organism>
<gene>
    <name evidence="1" type="ORF">DRW42_05735</name>
</gene>